<comment type="caution">
    <text evidence="1">The sequence shown here is derived from an EMBL/GenBank/DDBJ whole genome shotgun (WGS) entry which is preliminary data.</text>
</comment>
<reference evidence="2" key="1">
    <citation type="submission" date="2020-09" db="EMBL/GenBank/DDBJ databases">
        <title>The genome sequence of strain Labrenzia suaedae 4C16A.</title>
        <authorList>
            <person name="Liu Y."/>
        </authorList>
    </citation>
    <scope>NUCLEOTIDE SEQUENCE [LARGE SCALE GENOMIC DNA]</scope>
    <source>
        <strain evidence="2">4C16A</strain>
    </source>
</reference>
<sequence length="1051" mass="116982">MIELDCSVPKKKYGAALTKVVEAVGLVIVKRYLLAPVKLYEAFKAYEPKDLTVEQKAYKFWHTVFATAVTDAMVRNRWALGTDKNAIEEVLTELFKSVFDRTRPGSFQPDNLIDPTSLPLYQEKLRELFPHYLAKIEPGHCKSDDAIRLDLDKSIRSSIWKVWHIDTAAFKEFETALDGLVAEGWQRVQAWRQHSGWIDYKLSGQPLFGQKDDSGITVQAVYTPLRCVIHEDLRVKSEGDEPADLQGPHDLDSKTKRIAHIGWLHETLADWLDIEGKDGARDPIRVIGGGPGSGKSTFSRVFASDVASQAGWNVCFVEMQHFRFKGDLEQNLSEHFASKRLGRCLGFDPLTAQSADQRPLLFVFDGLDELVRSDDAAEDVAKTFVRKAIGFLQKHNDGQMRAKAMILGRPAAVAPACKDAELDLSALVHVMPMNPLSAHALEIGYGRGGVELDPDLIRDPFQLASNDDRETYWENWCAASGETAKGKPTALEDRRLDEFTCEPLLFYLLIYSGFAMKGADEGEVNRNSIYREIFRRVHKRDKKLKKHEAARGIEKEDFFLLMECLAMAIWYGGGRTGSDDDFNTVFTALAEKTARRRLHGVQAATLENVAMQFYTRRDVGDDPGFEFIHKSFGEYLIGCALYRYASRLVTDDRGVDALALDWLKMTGRGVLSLDIIQFLRDEVRLNQPTDPDEFLSELLETLNLAVEKGFPAHELKSETWRQAETLQRNAAGSLLAVINAVYLTRRQGADEVVAPLDICWPEASAARQFLDMLHVTSAYGHPHGQLLSGFCFTGVIGRQGSRFQCDLSSLRLARVDLQGADLQHADLQQAYLLRAKLLGANLQRADLQGADLQRANLQQADLLRAKLLGANLQGADLQQAYLQQAYLLGAKLQQADLRGADLLRAKLLGANLQGADLQGADLQHADLQGADLQGAKLQQADLRGANLQRADLQGADLQRAMLRNSDASDAIILLASLASADLSLTRNLTQEQINSTFGDGGTKLPGGLNRPDHWPEQELGFVEADEQWRAWIRAQLAKENAEDDAEPAGTD</sequence>
<dbReference type="SUPFAM" id="SSF141571">
    <property type="entry name" value="Pentapeptide repeat-like"/>
    <property type="match status" value="1"/>
</dbReference>
<keyword evidence="2" id="KW-1185">Reference proteome</keyword>
<evidence type="ECO:0000313" key="2">
    <source>
        <dbReference type="Proteomes" id="UP000632063"/>
    </source>
</evidence>
<dbReference type="Pfam" id="PF00805">
    <property type="entry name" value="Pentapeptide"/>
    <property type="match status" value="3"/>
</dbReference>
<organism evidence="1 2">
    <name type="scientific">Roseibium litorale</name>
    <dbReference type="NCBI Taxonomy" id="2803841"/>
    <lineage>
        <taxon>Bacteria</taxon>
        <taxon>Pseudomonadati</taxon>
        <taxon>Pseudomonadota</taxon>
        <taxon>Alphaproteobacteria</taxon>
        <taxon>Hyphomicrobiales</taxon>
        <taxon>Stappiaceae</taxon>
        <taxon>Roseibium</taxon>
    </lineage>
</organism>
<dbReference type="Gene3D" id="3.40.50.300">
    <property type="entry name" value="P-loop containing nucleotide triphosphate hydrolases"/>
    <property type="match status" value="1"/>
</dbReference>
<gene>
    <name evidence="1" type="ORF">IG616_03060</name>
</gene>
<dbReference type="PANTHER" id="PTHR14136">
    <property type="entry name" value="BTB_POZ DOMAIN-CONTAINING PROTEIN KCTD9"/>
    <property type="match status" value="1"/>
</dbReference>
<reference evidence="1 2" key="2">
    <citation type="journal article" date="2021" name="Int. J. Syst. Evol. Microbiol.">
        <title>Roseibium litorale sp. nov., isolated from a tidal flat sediment and proposal for the reclassification of Labrenzia polysiphoniae as Roseibium polysiphoniae comb. nov.</title>
        <authorList>
            <person name="Liu Y."/>
            <person name="Pei T."/>
            <person name="Du J."/>
            <person name="Chao M."/>
            <person name="Deng M.R."/>
            <person name="Zhu H."/>
        </authorList>
    </citation>
    <scope>NUCLEOTIDE SEQUENCE [LARGE SCALE GENOMIC DNA]</scope>
    <source>
        <strain evidence="1 2">4C16A</strain>
    </source>
</reference>
<evidence type="ECO:0000313" key="1">
    <source>
        <dbReference type="EMBL" id="MBD8890512.1"/>
    </source>
</evidence>
<protein>
    <submittedName>
        <fullName evidence="1">Pentapeptide repeat-containing protein</fullName>
    </submittedName>
</protein>
<dbReference type="EMBL" id="JACYXI010000001">
    <property type="protein sequence ID" value="MBD8890512.1"/>
    <property type="molecule type" value="Genomic_DNA"/>
</dbReference>
<dbReference type="Proteomes" id="UP000632063">
    <property type="component" value="Unassembled WGS sequence"/>
</dbReference>
<dbReference type="InterPro" id="IPR001646">
    <property type="entry name" value="5peptide_repeat"/>
</dbReference>
<dbReference type="InterPro" id="IPR051082">
    <property type="entry name" value="Pentapeptide-BTB/POZ_domain"/>
</dbReference>
<dbReference type="InterPro" id="IPR027417">
    <property type="entry name" value="P-loop_NTPase"/>
</dbReference>
<dbReference type="Gene3D" id="2.160.20.80">
    <property type="entry name" value="E3 ubiquitin-protein ligase SopA"/>
    <property type="match status" value="2"/>
</dbReference>
<proteinExistence type="predicted"/>
<accession>A0ABR9CI56</accession>
<dbReference type="RefSeq" id="WP_192146247.1">
    <property type="nucleotide sequence ID" value="NZ_JACYXI010000001.1"/>
</dbReference>
<dbReference type="PANTHER" id="PTHR14136:SF17">
    <property type="entry name" value="BTB_POZ DOMAIN-CONTAINING PROTEIN KCTD9"/>
    <property type="match status" value="1"/>
</dbReference>
<name>A0ABR9CI56_9HYPH</name>